<dbReference type="InterPro" id="IPR020615">
    <property type="entry name" value="Thiolase_acyl_enz_int_AS"/>
</dbReference>
<evidence type="ECO:0000256" key="5">
    <source>
        <dbReference type="ARBA" id="ARBA00023055"/>
    </source>
</evidence>
<name>A0AAU9FKF3_DROMD</name>
<evidence type="ECO:0000259" key="10">
    <source>
        <dbReference type="Pfam" id="PF22691"/>
    </source>
</evidence>
<dbReference type="InterPro" id="IPR020616">
    <property type="entry name" value="Thiolase_N"/>
</dbReference>
<dbReference type="GO" id="GO:0008289">
    <property type="term" value="F:lipid binding"/>
    <property type="evidence" value="ECO:0007669"/>
    <property type="project" value="UniProtKB-KW"/>
</dbReference>
<evidence type="ECO:0000256" key="3">
    <source>
        <dbReference type="ARBA" id="ARBA00022448"/>
    </source>
</evidence>
<proteinExistence type="predicted"/>
<dbReference type="GO" id="GO:0006869">
    <property type="term" value="P:lipid transport"/>
    <property type="evidence" value="ECO:0007669"/>
    <property type="project" value="UniProtKB-KW"/>
</dbReference>
<dbReference type="CDD" id="cd00829">
    <property type="entry name" value="SCP-x_thiolase"/>
    <property type="match status" value="1"/>
</dbReference>
<dbReference type="EMBL" id="AP029264">
    <property type="protein sequence ID" value="BFF96259.1"/>
    <property type="molecule type" value="Genomic_DNA"/>
</dbReference>
<dbReference type="PROSITE" id="PS00098">
    <property type="entry name" value="THIOLASE_1"/>
    <property type="match status" value="1"/>
</dbReference>
<dbReference type="Gene3D" id="3.40.47.10">
    <property type="match status" value="1"/>
</dbReference>
<dbReference type="PIRSF" id="PIRSF000429">
    <property type="entry name" value="Ac-CoA_Ac_transf"/>
    <property type="match status" value="1"/>
</dbReference>
<evidence type="ECO:0000256" key="6">
    <source>
        <dbReference type="ARBA" id="ARBA00023121"/>
    </source>
</evidence>
<evidence type="ECO:0000256" key="4">
    <source>
        <dbReference type="ARBA" id="ARBA00022679"/>
    </source>
</evidence>
<dbReference type="EC" id="2.3.1.176" evidence="2"/>
<evidence type="ECO:0000256" key="1">
    <source>
        <dbReference type="ARBA" id="ARBA00004275"/>
    </source>
</evidence>
<evidence type="ECO:0000256" key="2">
    <source>
        <dbReference type="ARBA" id="ARBA00012352"/>
    </source>
</evidence>
<accession>A0AAU9FKF3</accession>
<gene>
    <name evidence="11" type="ORF">DMAD_13495</name>
</gene>
<evidence type="ECO:0000256" key="7">
    <source>
        <dbReference type="ARBA" id="ARBA00023140"/>
    </source>
</evidence>
<reference evidence="11 12" key="1">
    <citation type="submission" date="2024-02" db="EMBL/GenBank/DDBJ databases">
        <title>A chromosome-level genome assembly of Drosophila madeirensis, a fruit fly species endemic to Madeira island.</title>
        <authorList>
            <person name="Tomihara K."/>
            <person name="Llopart A."/>
            <person name="Yamamoto D."/>
        </authorList>
    </citation>
    <scope>NUCLEOTIDE SEQUENCE [LARGE SCALE GENOMIC DNA]</scope>
    <source>
        <strain evidence="11 12">RF1</strain>
    </source>
</reference>
<dbReference type="InterPro" id="IPR055140">
    <property type="entry name" value="Thiolase_C_2"/>
</dbReference>
<dbReference type="PANTHER" id="PTHR42870">
    <property type="entry name" value="ACETYL-COA C-ACETYLTRANSFERASE"/>
    <property type="match status" value="1"/>
</dbReference>
<organism evidence="11 12">
    <name type="scientific">Drosophila madeirensis</name>
    <name type="common">Fruit fly</name>
    <dbReference type="NCBI Taxonomy" id="30013"/>
    <lineage>
        <taxon>Eukaryota</taxon>
        <taxon>Metazoa</taxon>
        <taxon>Ecdysozoa</taxon>
        <taxon>Arthropoda</taxon>
        <taxon>Hexapoda</taxon>
        <taxon>Insecta</taxon>
        <taxon>Pterygota</taxon>
        <taxon>Neoptera</taxon>
        <taxon>Endopterygota</taxon>
        <taxon>Diptera</taxon>
        <taxon>Brachycera</taxon>
        <taxon>Muscomorpha</taxon>
        <taxon>Ephydroidea</taxon>
        <taxon>Drosophilidae</taxon>
        <taxon>Drosophila</taxon>
        <taxon>Sophophora</taxon>
    </lineage>
</organism>
<evidence type="ECO:0000313" key="12">
    <source>
        <dbReference type="Proteomes" id="UP001500889"/>
    </source>
</evidence>
<dbReference type="NCBIfam" id="NF006102">
    <property type="entry name" value="PRK08256.1"/>
    <property type="match status" value="1"/>
</dbReference>
<dbReference type="FunFam" id="3.40.47.10:FF:000016">
    <property type="entry name" value="Non-specific lipid-transfer protein"/>
    <property type="match status" value="1"/>
</dbReference>
<dbReference type="Pfam" id="PF22691">
    <property type="entry name" value="Thiolase_C_1"/>
    <property type="match status" value="1"/>
</dbReference>
<keyword evidence="3" id="KW-0813">Transport</keyword>
<feature type="domain" description="Thiolase C-terminal" evidence="10">
    <location>
        <begin position="272"/>
        <end position="386"/>
    </location>
</feature>
<feature type="domain" description="Thiolase N-terminal" evidence="9">
    <location>
        <begin position="6"/>
        <end position="231"/>
    </location>
</feature>
<dbReference type="PANTHER" id="PTHR42870:SF1">
    <property type="entry name" value="NON-SPECIFIC LIPID-TRANSFER PROTEIN-LIKE 2"/>
    <property type="match status" value="1"/>
</dbReference>
<dbReference type="AlphaFoldDB" id="A0AAU9FKF3"/>
<keyword evidence="4" id="KW-0808">Transferase</keyword>
<keyword evidence="5" id="KW-0445">Lipid transport</keyword>
<dbReference type="Pfam" id="PF00108">
    <property type="entry name" value="Thiolase_N"/>
    <property type="match status" value="1"/>
</dbReference>
<dbReference type="GO" id="GO:0016747">
    <property type="term" value="F:acyltransferase activity, transferring groups other than amino-acyl groups"/>
    <property type="evidence" value="ECO:0007669"/>
    <property type="project" value="InterPro"/>
</dbReference>
<sequence>MTKTRVYVIGVGMTKFEKPGRRADVCYPDFAKEAINKALQDANIKYEEVQQAVAGYVYGDSTCGQRAVYEVGMTGIPVYNVNNNCSTGSSALYLAKQIIESGTSDCVLALGFEKMERGSLASKYFDRANPMERHITEMSELTEIGPGPMAAQIFGNAGKEHMKKYGTKPEHFGKIAWKNHKHSVNNPYSQFRDEYTLEQIMKSPQVVEGVLTKLQCCPTSDGSGAAILASEQFVRRHGLEKQAVEIVGMEMASDPASTFADKSLMKIAGYDMTALATQRLFAKSGYKPQDVQVVELHDCFSANELVTYEALGLCAEGKAGEFIDRGDNTYGGKFVVNPSGGLISKGHPLGATGLAQCAELCWQLRGLAEKRQVTGAKLALQHNLGLGGAVVVALYRLGFPGAANAKL</sequence>
<dbReference type="GO" id="GO:0005777">
    <property type="term" value="C:peroxisome"/>
    <property type="evidence" value="ECO:0007669"/>
    <property type="project" value="UniProtKB-SubCell"/>
</dbReference>
<comment type="subcellular location">
    <subcellularLocation>
        <location evidence="1">Peroxisome</location>
    </subcellularLocation>
</comment>
<evidence type="ECO:0000313" key="11">
    <source>
        <dbReference type="EMBL" id="BFF96259.1"/>
    </source>
</evidence>
<evidence type="ECO:0000259" key="9">
    <source>
        <dbReference type="Pfam" id="PF00108"/>
    </source>
</evidence>
<evidence type="ECO:0000256" key="8">
    <source>
        <dbReference type="ARBA" id="ARBA00032316"/>
    </source>
</evidence>
<dbReference type="InterPro" id="IPR016039">
    <property type="entry name" value="Thiolase-like"/>
</dbReference>
<keyword evidence="12" id="KW-1185">Reference proteome</keyword>
<dbReference type="InterPro" id="IPR002155">
    <property type="entry name" value="Thiolase"/>
</dbReference>
<dbReference type="Proteomes" id="UP001500889">
    <property type="component" value="Chromosome U"/>
</dbReference>
<dbReference type="SUPFAM" id="SSF53901">
    <property type="entry name" value="Thiolase-like"/>
    <property type="match status" value="2"/>
</dbReference>
<dbReference type="PROSITE" id="PS00737">
    <property type="entry name" value="THIOLASE_2"/>
    <property type="match status" value="1"/>
</dbReference>
<protein>
    <recommendedName>
        <fullName evidence="2">propanoyl-CoA C-acyltransferase</fullName>
        <ecNumber evidence="2">2.3.1.176</ecNumber>
    </recommendedName>
    <alternativeName>
        <fullName evidence="8">Propanoyl-CoA C-acyltransferase</fullName>
    </alternativeName>
</protein>
<keyword evidence="6" id="KW-0446">Lipid-binding</keyword>
<dbReference type="InterPro" id="IPR020613">
    <property type="entry name" value="Thiolase_CS"/>
</dbReference>
<keyword evidence="7" id="KW-0576">Peroxisome</keyword>